<evidence type="ECO:0000313" key="2">
    <source>
        <dbReference type="EMBL" id="MBJ7879854.1"/>
    </source>
</evidence>
<dbReference type="GO" id="GO:0000155">
    <property type="term" value="F:phosphorelay sensor kinase activity"/>
    <property type="evidence" value="ECO:0007669"/>
    <property type="project" value="TreeGrafter"/>
</dbReference>
<evidence type="ECO:0000313" key="3">
    <source>
        <dbReference type="Proteomes" id="UP000662373"/>
    </source>
</evidence>
<evidence type="ECO:0000256" key="1">
    <source>
        <dbReference type="ARBA" id="ARBA00022553"/>
    </source>
</evidence>
<comment type="caution">
    <text evidence="2">The sequence shown here is derived from an EMBL/GenBank/DDBJ whole genome shotgun (WGS) entry which is preliminary data.</text>
</comment>
<dbReference type="Gene3D" id="2.130.10.10">
    <property type="entry name" value="YVTN repeat-like/Quinoprotein amine dehydrogenase"/>
    <property type="match status" value="3"/>
</dbReference>
<dbReference type="PANTHER" id="PTHR43547:SF2">
    <property type="entry name" value="HYBRID SIGNAL TRANSDUCTION HISTIDINE KINASE C"/>
    <property type="match status" value="1"/>
</dbReference>
<dbReference type="AlphaFoldDB" id="A0A934NIA3"/>
<protein>
    <recommendedName>
        <fullName evidence="4">Hybrid sensor histidine kinase/response regulator</fullName>
    </recommendedName>
</protein>
<organism evidence="2 3">
    <name type="scientific">Gelidibacter salicanalis</name>
    <dbReference type="NCBI Taxonomy" id="291193"/>
    <lineage>
        <taxon>Bacteria</taxon>
        <taxon>Pseudomonadati</taxon>
        <taxon>Bacteroidota</taxon>
        <taxon>Flavobacteriia</taxon>
        <taxon>Flavobacteriales</taxon>
        <taxon>Flavobacteriaceae</taxon>
        <taxon>Gelidibacter</taxon>
    </lineage>
</organism>
<gene>
    <name evidence="2" type="ORF">JEM65_04185</name>
</gene>
<dbReference type="SUPFAM" id="SSF101898">
    <property type="entry name" value="NHL repeat"/>
    <property type="match status" value="1"/>
</dbReference>
<dbReference type="Pfam" id="PF07494">
    <property type="entry name" value="Reg_prop"/>
    <property type="match status" value="2"/>
</dbReference>
<dbReference type="InterPro" id="IPR011110">
    <property type="entry name" value="Reg_prop"/>
</dbReference>
<proteinExistence type="predicted"/>
<accession>A0A934NIA3</accession>
<dbReference type="EMBL" id="JAEHJZ010000006">
    <property type="protein sequence ID" value="MBJ7879854.1"/>
    <property type="molecule type" value="Genomic_DNA"/>
</dbReference>
<keyword evidence="3" id="KW-1185">Reference proteome</keyword>
<dbReference type="PANTHER" id="PTHR43547">
    <property type="entry name" value="TWO-COMPONENT HISTIDINE KINASE"/>
    <property type="match status" value="1"/>
</dbReference>
<dbReference type="RefSeq" id="WP_199597379.1">
    <property type="nucleotide sequence ID" value="NZ_JAEHJZ010000006.1"/>
</dbReference>
<dbReference type="SUPFAM" id="SSF63829">
    <property type="entry name" value="Calcium-dependent phosphotriesterase"/>
    <property type="match status" value="1"/>
</dbReference>
<dbReference type="Proteomes" id="UP000662373">
    <property type="component" value="Unassembled WGS sequence"/>
</dbReference>
<reference evidence="2 3" key="1">
    <citation type="submission" date="2020-09" db="EMBL/GenBank/DDBJ databases">
        <title>Draft genome of Gelidibacter salicanalis PAMC21136.</title>
        <authorList>
            <person name="Park H."/>
        </authorList>
    </citation>
    <scope>NUCLEOTIDE SEQUENCE [LARGE SCALE GENOMIC DNA]</scope>
    <source>
        <strain evidence="2 3">PAMC21136</strain>
    </source>
</reference>
<dbReference type="InterPro" id="IPR015943">
    <property type="entry name" value="WD40/YVTN_repeat-like_dom_sf"/>
</dbReference>
<evidence type="ECO:0008006" key="4">
    <source>
        <dbReference type="Google" id="ProtNLM"/>
    </source>
</evidence>
<keyword evidence="1" id="KW-0597">Phosphoprotein</keyword>
<name>A0A934NIA3_9FLAO</name>
<sequence length="648" mass="74265">MKTLSAFVLQMGFIFICYSIYSQNPSQIDILTTEDGLLFRDVSNIVQDNNGFMWFGTNQGLNRYNGNDFKAYTNDPNNPFFIEEDFIKSNILYNNLDNSVWFLANDKLFQLQLSTDTVITYNESHNLKGQVLDILKAPDTAVWVVTDDFWQVRKGTAKQYLQKFVNGSFKVMVTVDRFKRGFNNLTADAKGFLWWTTTSGTYKYTLKGELLETHQLDTYDWNGDIIHYVPQFFDSNNTHYYFPPSRGGVEIYSAKPIDAKRILNVNNSIRRAIEDQEKSIWFAGDNTLYRMDLKGNFSDYTALLKSKLDYTNISNLYVDKNRLLWVATNNGLFKIRTEKEIFTTVFKSKKDGWGNSMRGIFEGADGRIFSLCESKHQLWFRSKSGQIDSLLLKTTSGKPLSLMYDAGFLVTNNNKTKAYAIGSGICEIDLKTGLTKIYDQFRDTNKIYGPNALLKLKDERLLFGYTLKLLTVFNPKTEESHLVFKNISTESNIADLQYFEESKDNNRVWIGAKNNGILKIDLNGNILKSYNTNTLPELGKQHILCLKEDLDGSLWIGSYGGGLSHVSADGKTFTNYKKSSGLPDDNVVGILLDGNNKLWISTYNGLALFNKTTNKFQNFYKEDGLSHNEFNYASFFKDSHDNFYWSQK</sequence>